<comment type="caution">
    <text evidence="3">The sequence shown here is derived from an EMBL/GenBank/DDBJ whole genome shotgun (WGS) entry which is preliminary data.</text>
</comment>
<dbReference type="RefSeq" id="WP_124705004.1">
    <property type="nucleotide sequence ID" value="NZ_BGOW01000017.1"/>
</dbReference>
<accession>A0A401JF36</accession>
<organism evidence="3 4">
    <name type="scientific">Sulfuriferula multivorans</name>
    <dbReference type="NCBI Taxonomy" id="1559896"/>
    <lineage>
        <taxon>Bacteria</taxon>
        <taxon>Pseudomonadati</taxon>
        <taxon>Pseudomonadota</taxon>
        <taxon>Betaproteobacteria</taxon>
        <taxon>Nitrosomonadales</taxon>
        <taxon>Sulfuricellaceae</taxon>
        <taxon>Sulfuriferula</taxon>
    </lineage>
</organism>
<reference evidence="3 4" key="1">
    <citation type="journal article" date="2019" name="Front. Microbiol.">
        <title>Genomes of Neutrophilic Sulfur-Oxidizing Chemolithoautotrophs Representing 9 Proteobacterial Species From 8 Genera.</title>
        <authorList>
            <person name="Watanabe T."/>
            <person name="Kojima H."/>
            <person name="Umezawa K."/>
            <person name="Hori C."/>
            <person name="Takasuka T.E."/>
            <person name="Kato Y."/>
            <person name="Fukui M."/>
        </authorList>
    </citation>
    <scope>NUCLEOTIDE SEQUENCE [LARGE SCALE GENOMIC DNA]</scope>
    <source>
        <strain evidence="3 4">TTN</strain>
    </source>
</reference>
<evidence type="ECO:0000313" key="3">
    <source>
        <dbReference type="EMBL" id="GBL46214.1"/>
    </source>
</evidence>
<keyword evidence="1" id="KW-0175">Coiled coil</keyword>
<keyword evidence="4" id="KW-1185">Reference proteome</keyword>
<feature type="coiled-coil region" evidence="1">
    <location>
        <begin position="594"/>
        <end position="621"/>
    </location>
</feature>
<name>A0A401JF36_9PROT</name>
<feature type="region of interest" description="Disordered" evidence="2">
    <location>
        <begin position="369"/>
        <end position="390"/>
    </location>
</feature>
<dbReference type="Proteomes" id="UP000286806">
    <property type="component" value="Unassembled WGS sequence"/>
</dbReference>
<evidence type="ECO:0000313" key="4">
    <source>
        <dbReference type="Proteomes" id="UP000286806"/>
    </source>
</evidence>
<evidence type="ECO:0000256" key="1">
    <source>
        <dbReference type="SAM" id="Coils"/>
    </source>
</evidence>
<sequence>MSGNIIFGIKITGDASSAKKAIEETRQAVDRQTGELRQKMGSAGKDIAATQAGLLNTARIKLPDPTAEMRTGISRTSEAVTALQSRLAAAFAVGAVITFVRNTTQEFSRAEAAYRGLEAVANSTGLGIAEAQKVVSRVTADGLVTVSDASKALQNLLSRGYDVSQAESTLNHLKDSAAFNRQASLSMSEAVLTATEGLKNENSILVDNAGVTKNVSVIWKEYADSIGKSVANLTTQEKIQAEVSGIMRETAAQAGNAAEAAKTLQGEQGRLDSSTKKLSASIGQTLVPVMKGLVVVGQFLIDNFFKPVVFFAGAMGIAVGRAAANTSAFFDLLKTRDFGAFTKQLAANKALAEQSLIDSAGKLSADTLSFTPRAPGPLRQPAATPPAKPDKKAAADAARAAKAAAKAQLDYQREAAIQAARLEQDEIKRSIDANQHAYDDKLISADQYYAALAALQQRQADNEIALLVKQRAVQVAIQTDPKAALADRIAAATQIAKINTDIALTERDLADQQAASLRARVLANAEAVKSAQDMVDALNQEAFALGLTDDERARAVALLELENLKVKLTADQYTKLGIALNSALDSKSAADARKKSLDDAKKQAEDIYSALTENLQRSIAEVLQNGFNGDGARGAVLGLVNIIKTSLSNVLAANITDTILSAFPKDSVVGLGGLLGLGGAKRGETALTPMYVQDVSAASGAAGLLKTGDAKGPVSSVFDAIGTKVGGIFDEFKTSTGSFFSEFFSGLKGGFGDLFNGIGSLFSSIFSSGSGSGSGSGIWGSIFNAAASYFSGGTSAAASYATGGYTGDGGTYQPKGIVHGGEYVFSKASVQRLGVGALDNLHRLAKGGMIPHGPRFSYAEGGMVNLPSAASPSPTINNNNSTKIVNVIDPSLVSGFLATSAGERAILNIIERNPGSIKQVIS</sequence>
<evidence type="ECO:0000256" key="2">
    <source>
        <dbReference type="SAM" id="MobiDB-lite"/>
    </source>
</evidence>
<gene>
    <name evidence="3" type="ORF">SFMTTN_2027</name>
</gene>
<dbReference type="AlphaFoldDB" id="A0A401JF36"/>
<protein>
    <submittedName>
        <fullName evidence="3">Phage tail length tape-measure protein 1</fullName>
    </submittedName>
</protein>
<dbReference type="OrthoDB" id="8543134at2"/>
<dbReference type="EMBL" id="BGOW01000017">
    <property type="protein sequence ID" value="GBL46214.1"/>
    <property type="molecule type" value="Genomic_DNA"/>
</dbReference>
<proteinExistence type="predicted"/>